<dbReference type="GO" id="GO:0005524">
    <property type="term" value="F:ATP binding"/>
    <property type="evidence" value="ECO:0007669"/>
    <property type="project" value="UniProtKB-KW"/>
</dbReference>
<dbReference type="RefSeq" id="WP_163656107.1">
    <property type="nucleotide sequence ID" value="NZ_JAAGRN010000010.1"/>
</dbReference>
<evidence type="ECO:0000256" key="1">
    <source>
        <dbReference type="ARBA" id="ARBA00022598"/>
    </source>
</evidence>
<organism evidence="5">
    <name type="scientific">Sheuella amnicola</name>
    <dbReference type="NCBI Taxonomy" id="2707330"/>
    <lineage>
        <taxon>Bacteria</taxon>
        <taxon>Pseudomonadati</taxon>
        <taxon>Pseudomonadota</taxon>
        <taxon>Betaproteobacteria</taxon>
        <taxon>Burkholderiales</taxon>
        <taxon>Alcaligenaceae</taxon>
        <taxon>Sheuella</taxon>
    </lineage>
</organism>
<evidence type="ECO:0000256" key="2">
    <source>
        <dbReference type="ARBA" id="ARBA00022741"/>
    </source>
</evidence>
<keyword evidence="1" id="KW-0436">Ligase</keyword>
<dbReference type="SUPFAM" id="SSF52210">
    <property type="entry name" value="Succinyl-CoA synthetase domains"/>
    <property type="match status" value="2"/>
</dbReference>
<keyword evidence="5" id="KW-0808">Transferase</keyword>
<dbReference type="SUPFAM" id="SSF55729">
    <property type="entry name" value="Acyl-CoA N-acyltransferases (Nat)"/>
    <property type="match status" value="1"/>
</dbReference>
<feature type="domain" description="N-acetyltransferase" evidence="4">
    <location>
        <begin position="682"/>
        <end position="816"/>
    </location>
</feature>
<sequence>MLRHAFDPLFEPQSLLVVADRTLPVMQSLTSEMRSRVTVVDCVYGRSIDVPQVLNGVQTGDRVDLVLICVPPSVIPQTLTSITPLRPRSVILLPHEVVDAYPTRTGDFCRRWAAVQGCALLGPNAGVQRPHASLNLSQHPNLARSGRLAVVSQSRAIAAALIDWAEDAHLGFSSMVALGDETVTRLPQALDYLASDPRTDSIVLYLEEIDHGREFMSALRAAASVKPVIVLKVGRGQDTALEDAVFDAALRRAGAVRVRYFLQLFSALKVLSYARRPQGSRLAILSNGSGPPQMAFDMIEGGAAHIVQAELSPETRRILGKLLEPGAKAVNPVVTRQALTPGLMRAMLECLVDDSGIDGVLVLLTPDARAELDEVTTELVRIAPRARKPVITCFMGDADMRPLRRRLDDAGAASFRTPESAAYGFGALASYHYNQQLLLQMQPPEPVGKLPDLNGVKAMLGLARAQGRDELSQPEVFSLFSAFHLPLHLDAGADERDLLHLVPMALEVTLDRRFGPVIRFGVGGPAACLMALDEAIDLPPLNGFLARRLVHRSTIWKKMLAGHMTPNVYENLLVTLERISDLITELPDIAQIKIDPLCANSRMLYTSQVRVKLRADPQATHPQATGYMHMAIHPYPSNWVQHKQFEDGRKWTLRPIRPEDAQALQTFIRDLSDRSRYMRFVSMMRELTPRMLARYTQIDYHRELALVATTWIPNPANRGLPVETVIGLAHYLRHPDGRGAEYALVIGDNWQRRKLGVQLMSKLIEAAAEQGLEYIDGVVLADNKPMLALMTGLGFTNDPDPEDHTMRRVWLRLDAS</sequence>
<dbReference type="InterPro" id="IPR051538">
    <property type="entry name" value="Acyl-CoA_Synth/Transferase"/>
</dbReference>
<dbReference type="PANTHER" id="PTHR43334:SF1">
    <property type="entry name" value="3-HYDROXYPROPIONATE--COA LIGASE [ADP-FORMING]"/>
    <property type="match status" value="1"/>
</dbReference>
<protein>
    <submittedName>
        <fullName evidence="5">GNAT family N-acetyltransferase</fullName>
    </submittedName>
</protein>
<proteinExistence type="predicted"/>
<dbReference type="GO" id="GO:0016874">
    <property type="term" value="F:ligase activity"/>
    <property type="evidence" value="ECO:0007669"/>
    <property type="project" value="UniProtKB-KW"/>
</dbReference>
<reference evidence="5" key="1">
    <citation type="submission" date="2020-02" db="EMBL/GenBank/DDBJ databases">
        <authorList>
            <person name="Chen W.-M."/>
        </authorList>
    </citation>
    <scope>NUCLEOTIDE SEQUENCE</scope>
    <source>
        <strain evidence="5">NBD-18</strain>
    </source>
</reference>
<dbReference type="Gene3D" id="3.30.470.20">
    <property type="entry name" value="ATP-grasp fold, B domain"/>
    <property type="match status" value="1"/>
</dbReference>
<dbReference type="Pfam" id="PF13607">
    <property type="entry name" value="Succ_CoA_lig"/>
    <property type="match status" value="1"/>
</dbReference>
<gene>
    <name evidence="5" type="ORF">G3I67_13630</name>
</gene>
<accession>A0A6B2R4A4</accession>
<dbReference type="Gene3D" id="3.40.50.261">
    <property type="entry name" value="Succinyl-CoA synthetase domains"/>
    <property type="match status" value="2"/>
</dbReference>
<dbReference type="PANTHER" id="PTHR43334">
    <property type="entry name" value="ACETATE--COA LIGASE [ADP-FORMING]"/>
    <property type="match status" value="1"/>
</dbReference>
<name>A0A6B2R4A4_9BURK</name>
<dbReference type="Pfam" id="PF13549">
    <property type="entry name" value="ATP-grasp_5"/>
    <property type="match status" value="1"/>
</dbReference>
<dbReference type="InterPro" id="IPR016181">
    <property type="entry name" value="Acyl_CoA_acyltransferase"/>
</dbReference>
<keyword evidence="2" id="KW-0547">Nucleotide-binding</keyword>
<dbReference type="Gene3D" id="3.40.50.720">
    <property type="entry name" value="NAD(P)-binding Rossmann-like Domain"/>
    <property type="match status" value="1"/>
</dbReference>
<dbReference type="Gene3D" id="3.40.630.30">
    <property type="match status" value="1"/>
</dbReference>
<evidence type="ECO:0000256" key="3">
    <source>
        <dbReference type="ARBA" id="ARBA00022840"/>
    </source>
</evidence>
<evidence type="ECO:0000259" key="4">
    <source>
        <dbReference type="PROSITE" id="PS51186"/>
    </source>
</evidence>
<dbReference type="CDD" id="cd04301">
    <property type="entry name" value="NAT_SF"/>
    <property type="match status" value="1"/>
</dbReference>
<dbReference type="PROSITE" id="PS51186">
    <property type="entry name" value="GNAT"/>
    <property type="match status" value="1"/>
</dbReference>
<keyword evidence="3" id="KW-0067">ATP-binding</keyword>
<dbReference type="AlphaFoldDB" id="A0A6B2R4A4"/>
<dbReference type="Pfam" id="PF00583">
    <property type="entry name" value="Acetyltransf_1"/>
    <property type="match status" value="1"/>
</dbReference>
<evidence type="ECO:0000313" key="5">
    <source>
        <dbReference type="EMBL" id="NDY84269.1"/>
    </source>
</evidence>
<dbReference type="InterPro" id="IPR032875">
    <property type="entry name" value="Succ_CoA_lig_flav_dom"/>
</dbReference>
<dbReference type="EMBL" id="JAAGRN010000010">
    <property type="protein sequence ID" value="NDY84269.1"/>
    <property type="molecule type" value="Genomic_DNA"/>
</dbReference>
<dbReference type="GO" id="GO:0016747">
    <property type="term" value="F:acyltransferase activity, transferring groups other than amino-acyl groups"/>
    <property type="evidence" value="ECO:0007669"/>
    <property type="project" value="InterPro"/>
</dbReference>
<comment type="caution">
    <text evidence="5">The sequence shown here is derived from an EMBL/GenBank/DDBJ whole genome shotgun (WGS) entry which is preliminary data.</text>
</comment>
<dbReference type="InterPro" id="IPR016102">
    <property type="entry name" value="Succinyl-CoA_synth-like"/>
</dbReference>
<dbReference type="InterPro" id="IPR000182">
    <property type="entry name" value="GNAT_dom"/>
</dbReference>